<keyword evidence="13" id="KW-0694">RNA-binding</keyword>
<dbReference type="InterPro" id="IPR004495">
    <property type="entry name" value="Met-tRNA-synth_bsu_C"/>
</dbReference>
<dbReference type="EMBL" id="VSSQ01004203">
    <property type="protein sequence ID" value="MPM24177.1"/>
    <property type="molecule type" value="Genomic_DNA"/>
</dbReference>
<dbReference type="GO" id="GO:0000049">
    <property type="term" value="F:tRNA binding"/>
    <property type="evidence" value="ECO:0007669"/>
    <property type="project" value="UniProtKB-KW"/>
</dbReference>
<dbReference type="SUPFAM" id="SSF47323">
    <property type="entry name" value="Anticodon-binding domain of a subclass of class I aminoacyl-tRNA synthetases"/>
    <property type="match status" value="1"/>
</dbReference>
<evidence type="ECO:0000256" key="3">
    <source>
        <dbReference type="ARBA" id="ARBA00011738"/>
    </source>
</evidence>
<dbReference type="Pfam" id="PF19303">
    <property type="entry name" value="Anticodon_3"/>
    <property type="match status" value="1"/>
</dbReference>
<comment type="subunit">
    <text evidence="3">Homodimer.</text>
</comment>
<evidence type="ECO:0000256" key="16">
    <source>
        <dbReference type="ARBA" id="ARBA00030904"/>
    </source>
</evidence>
<keyword evidence="7" id="KW-0820">tRNA-binding</keyword>
<keyword evidence="9" id="KW-0479">Metal-binding</keyword>
<dbReference type="InterPro" id="IPR012340">
    <property type="entry name" value="NA-bd_OB-fold"/>
</dbReference>
<dbReference type="Gene3D" id="2.40.50.140">
    <property type="entry name" value="Nucleic acid-binding proteins"/>
    <property type="match status" value="1"/>
</dbReference>
<evidence type="ECO:0000256" key="4">
    <source>
        <dbReference type="ARBA" id="ARBA00012838"/>
    </source>
</evidence>
<dbReference type="InterPro" id="IPR041872">
    <property type="entry name" value="Anticodon_Met"/>
</dbReference>
<dbReference type="GO" id="GO:0046872">
    <property type="term" value="F:metal ion binding"/>
    <property type="evidence" value="ECO:0007669"/>
    <property type="project" value="UniProtKB-KW"/>
</dbReference>
<reference evidence="20" key="1">
    <citation type="submission" date="2019-08" db="EMBL/GenBank/DDBJ databases">
        <authorList>
            <person name="Kucharzyk K."/>
            <person name="Murdoch R.W."/>
            <person name="Higgins S."/>
            <person name="Loffler F."/>
        </authorList>
    </citation>
    <scope>NUCLEOTIDE SEQUENCE</scope>
</reference>
<evidence type="ECO:0000256" key="1">
    <source>
        <dbReference type="ARBA" id="ARBA00003314"/>
    </source>
</evidence>
<dbReference type="PROSITE" id="PS50886">
    <property type="entry name" value="TRBD"/>
    <property type="match status" value="1"/>
</dbReference>
<dbReference type="GO" id="GO:0005829">
    <property type="term" value="C:cytosol"/>
    <property type="evidence" value="ECO:0007669"/>
    <property type="project" value="TreeGrafter"/>
</dbReference>
<dbReference type="EC" id="6.1.1.10" evidence="4"/>
<keyword evidence="11" id="KW-0862">Zinc</keyword>
<dbReference type="AlphaFoldDB" id="A0A644Y7N3"/>
<evidence type="ECO:0000256" key="9">
    <source>
        <dbReference type="ARBA" id="ARBA00022723"/>
    </source>
</evidence>
<dbReference type="GO" id="GO:0006431">
    <property type="term" value="P:methionyl-tRNA aminoacylation"/>
    <property type="evidence" value="ECO:0007669"/>
    <property type="project" value="InterPro"/>
</dbReference>
<evidence type="ECO:0000256" key="2">
    <source>
        <dbReference type="ARBA" id="ARBA00004496"/>
    </source>
</evidence>
<dbReference type="CDD" id="cd02800">
    <property type="entry name" value="tRNA_bind_EcMetRS_like"/>
    <property type="match status" value="1"/>
</dbReference>
<evidence type="ECO:0000256" key="11">
    <source>
        <dbReference type="ARBA" id="ARBA00022833"/>
    </source>
</evidence>
<keyword evidence="10" id="KW-0547">Nucleotide-binding</keyword>
<keyword evidence="18" id="KW-0175">Coiled coil</keyword>
<keyword evidence="14" id="KW-0648">Protein biosynthesis</keyword>
<keyword evidence="12" id="KW-0067">ATP-binding</keyword>
<organism evidence="20">
    <name type="scientific">bioreactor metagenome</name>
    <dbReference type="NCBI Taxonomy" id="1076179"/>
    <lineage>
        <taxon>unclassified sequences</taxon>
        <taxon>metagenomes</taxon>
        <taxon>ecological metagenomes</taxon>
    </lineage>
</organism>
<dbReference type="Pfam" id="PF01588">
    <property type="entry name" value="tRNA_bind"/>
    <property type="match status" value="1"/>
</dbReference>
<comment type="catalytic activity">
    <reaction evidence="17">
        <text>tRNA(Met) + L-methionine + ATP = L-methionyl-tRNA(Met) + AMP + diphosphate</text>
        <dbReference type="Rhea" id="RHEA:13481"/>
        <dbReference type="Rhea" id="RHEA-COMP:9667"/>
        <dbReference type="Rhea" id="RHEA-COMP:9698"/>
        <dbReference type="ChEBI" id="CHEBI:30616"/>
        <dbReference type="ChEBI" id="CHEBI:33019"/>
        <dbReference type="ChEBI" id="CHEBI:57844"/>
        <dbReference type="ChEBI" id="CHEBI:78442"/>
        <dbReference type="ChEBI" id="CHEBI:78530"/>
        <dbReference type="ChEBI" id="CHEBI:456215"/>
        <dbReference type="EC" id="6.1.1.10"/>
    </reaction>
</comment>
<evidence type="ECO:0000313" key="20">
    <source>
        <dbReference type="EMBL" id="MPM24177.1"/>
    </source>
</evidence>
<dbReference type="NCBIfam" id="TIGR00399">
    <property type="entry name" value="metG_C_term"/>
    <property type="match status" value="1"/>
</dbReference>
<dbReference type="SUPFAM" id="SSF50249">
    <property type="entry name" value="Nucleic acid-binding proteins"/>
    <property type="match status" value="1"/>
</dbReference>
<keyword evidence="6" id="KW-0963">Cytoplasm</keyword>
<dbReference type="Gene3D" id="1.10.730.10">
    <property type="entry name" value="Isoleucyl-tRNA Synthetase, Domain 1"/>
    <property type="match status" value="1"/>
</dbReference>
<proteinExistence type="predicted"/>
<dbReference type="GO" id="GO:0004825">
    <property type="term" value="F:methionine-tRNA ligase activity"/>
    <property type="evidence" value="ECO:0007669"/>
    <property type="project" value="UniProtKB-EC"/>
</dbReference>
<feature type="coiled-coil region" evidence="18">
    <location>
        <begin position="144"/>
        <end position="176"/>
    </location>
</feature>
<dbReference type="PANTHER" id="PTHR45765">
    <property type="entry name" value="METHIONINE--TRNA LIGASE"/>
    <property type="match status" value="1"/>
</dbReference>
<comment type="caution">
    <text evidence="20">The sequence shown here is derived from an EMBL/GenBank/DDBJ whole genome shotgun (WGS) entry which is preliminary data.</text>
</comment>
<keyword evidence="15" id="KW-0030">Aminoacyl-tRNA synthetase</keyword>
<dbReference type="PANTHER" id="PTHR45765:SF1">
    <property type="entry name" value="METHIONINE--TRNA LIGASE, CYTOPLASMIC"/>
    <property type="match status" value="1"/>
</dbReference>
<dbReference type="InterPro" id="IPR023458">
    <property type="entry name" value="Met-tRNA_ligase_1"/>
</dbReference>
<evidence type="ECO:0000256" key="18">
    <source>
        <dbReference type="SAM" id="Coils"/>
    </source>
</evidence>
<evidence type="ECO:0000256" key="17">
    <source>
        <dbReference type="ARBA" id="ARBA00047364"/>
    </source>
</evidence>
<evidence type="ECO:0000256" key="15">
    <source>
        <dbReference type="ARBA" id="ARBA00023146"/>
    </source>
</evidence>
<evidence type="ECO:0000256" key="8">
    <source>
        <dbReference type="ARBA" id="ARBA00022598"/>
    </source>
</evidence>
<evidence type="ECO:0000256" key="12">
    <source>
        <dbReference type="ARBA" id="ARBA00022840"/>
    </source>
</evidence>
<dbReference type="InterPro" id="IPR009080">
    <property type="entry name" value="tRNAsynth_Ia_anticodon-bd"/>
</dbReference>
<evidence type="ECO:0000259" key="19">
    <source>
        <dbReference type="PROSITE" id="PS50886"/>
    </source>
</evidence>
<dbReference type="InterPro" id="IPR002547">
    <property type="entry name" value="tRNA-bd_dom"/>
</dbReference>
<accession>A0A644Y7N3</accession>
<feature type="domain" description="TRNA-binding" evidence="19">
    <location>
        <begin position="191"/>
        <end position="291"/>
    </location>
</feature>
<name>A0A644Y7N3_9ZZZZ</name>
<protein>
    <recommendedName>
        <fullName evidence="5">Methionine--tRNA ligase</fullName>
        <ecNumber evidence="4">6.1.1.10</ecNumber>
    </recommendedName>
    <alternativeName>
        <fullName evidence="16">Methionyl-tRNA synthetase</fullName>
    </alternativeName>
</protein>
<comment type="function">
    <text evidence="1">Is required not only for elongation of protein synthesis but also for the initiation of all mRNA translation through initiator tRNA(fMet) aminoacylation.</text>
</comment>
<dbReference type="GO" id="GO:0005524">
    <property type="term" value="F:ATP binding"/>
    <property type="evidence" value="ECO:0007669"/>
    <property type="project" value="UniProtKB-KW"/>
</dbReference>
<sequence length="291" mass="32147">MADKYFDGKVTATGVTDPVDDALKAQHAETVANYTEAMEKMLFSNAFTEVFKLVSRANKYIDETMPWKLAKDEAAKPRLQQVLYNLCEAIRTVAILCQPAMPDTSAKICSLLGLSEEAKAWDSVGKFGSTKAFSTGKSEILFPRIDIEKELEKLEKEEEKRKAEAEKAAKKAEKKAEKHPSAAAAEVTIDEFAKLDLRIAEIVACEPVEGADKLLKLSLKVGDESRTIASSIREWYNPEQLVGRKIIVVANLKPAVIRGVESKGMLLACDNSDTDCRLIFADDCEPGKKVR</sequence>
<evidence type="ECO:0000256" key="10">
    <source>
        <dbReference type="ARBA" id="ARBA00022741"/>
    </source>
</evidence>
<evidence type="ECO:0000256" key="14">
    <source>
        <dbReference type="ARBA" id="ARBA00022917"/>
    </source>
</evidence>
<comment type="subcellular location">
    <subcellularLocation>
        <location evidence="2">Cytoplasm</location>
    </subcellularLocation>
</comment>
<dbReference type="CDD" id="cd07957">
    <property type="entry name" value="Anticodon_Ia_Met"/>
    <property type="match status" value="1"/>
</dbReference>
<evidence type="ECO:0000256" key="5">
    <source>
        <dbReference type="ARBA" id="ARBA00018753"/>
    </source>
</evidence>
<dbReference type="FunFam" id="2.40.50.140:FF:000042">
    <property type="entry name" value="Methionine--tRNA ligase"/>
    <property type="match status" value="1"/>
</dbReference>
<gene>
    <name evidence="20" type="primary">metG_29</name>
    <name evidence="20" type="ORF">SDC9_70658</name>
</gene>
<evidence type="ECO:0000256" key="13">
    <source>
        <dbReference type="ARBA" id="ARBA00022884"/>
    </source>
</evidence>
<evidence type="ECO:0000256" key="7">
    <source>
        <dbReference type="ARBA" id="ARBA00022555"/>
    </source>
</evidence>
<keyword evidence="8 20" id="KW-0436">Ligase</keyword>
<evidence type="ECO:0000256" key="6">
    <source>
        <dbReference type="ARBA" id="ARBA00022490"/>
    </source>
</evidence>